<evidence type="ECO:0000256" key="3">
    <source>
        <dbReference type="ARBA" id="ARBA00022793"/>
    </source>
</evidence>
<keyword evidence="3" id="KW-0210">Decarboxylase</keyword>
<dbReference type="Pfam" id="PF00282">
    <property type="entry name" value="Pyridoxal_deC"/>
    <property type="match status" value="1"/>
</dbReference>
<dbReference type="Gene3D" id="3.90.1150.10">
    <property type="entry name" value="Aspartate Aminotransferase, domain 1"/>
    <property type="match status" value="1"/>
</dbReference>
<protein>
    <submittedName>
        <fullName evidence="8">Pyridoxal-dependent decarboxylase</fullName>
    </submittedName>
</protein>
<dbReference type="InterPro" id="IPR002129">
    <property type="entry name" value="PyrdxlP-dep_de-COase"/>
</dbReference>
<organism evidence="8 9">
    <name type="scientific">Kiloniella litopenaei</name>
    <dbReference type="NCBI Taxonomy" id="1549748"/>
    <lineage>
        <taxon>Bacteria</taxon>
        <taxon>Pseudomonadati</taxon>
        <taxon>Pseudomonadota</taxon>
        <taxon>Alphaproteobacteria</taxon>
        <taxon>Rhodospirillales</taxon>
        <taxon>Kiloniellaceae</taxon>
        <taxon>Kiloniella</taxon>
    </lineage>
</organism>
<keyword evidence="5 7" id="KW-0456">Lyase</keyword>
<comment type="cofactor">
    <cofactor evidence="1 6 7">
        <name>pyridoxal 5'-phosphate</name>
        <dbReference type="ChEBI" id="CHEBI:597326"/>
    </cofactor>
</comment>
<dbReference type="InterPro" id="IPR015421">
    <property type="entry name" value="PyrdxlP-dep_Trfase_major"/>
</dbReference>
<keyword evidence="4 6" id="KW-0663">Pyridoxal phosphate</keyword>
<dbReference type="InterPro" id="IPR010977">
    <property type="entry name" value="Aromatic_deC"/>
</dbReference>
<comment type="caution">
    <text evidence="8">The sequence shown here is derived from an EMBL/GenBank/DDBJ whole genome shotgun (WGS) entry which is preliminary data.</text>
</comment>
<reference evidence="8 9" key="1">
    <citation type="submission" date="2015-03" db="EMBL/GenBank/DDBJ databases">
        <title>Genome sequence of Kiloniella sp. P1-1, isolated from the gut microflora of Pacific white shrimp, Penaeus vannamei.</title>
        <authorList>
            <person name="Shao Z."/>
            <person name="Wang L."/>
            <person name="Li X."/>
        </authorList>
    </citation>
    <scope>NUCLEOTIDE SEQUENCE [LARGE SCALE GENOMIC DNA]</scope>
    <source>
        <strain evidence="8 9">P1-1</strain>
    </source>
</reference>
<feature type="modified residue" description="N6-(pyridoxal phosphate)lysine" evidence="6">
    <location>
        <position position="288"/>
    </location>
</feature>
<dbReference type="GO" id="GO:0016831">
    <property type="term" value="F:carboxy-lyase activity"/>
    <property type="evidence" value="ECO:0007669"/>
    <property type="project" value="UniProtKB-KW"/>
</dbReference>
<evidence type="ECO:0000256" key="1">
    <source>
        <dbReference type="ARBA" id="ARBA00001933"/>
    </source>
</evidence>
<evidence type="ECO:0000313" key="8">
    <source>
        <dbReference type="EMBL" id="KKJ76301.1"/>
    </source>
</evidence>
<dbReference type="AlphaFoldDB" id="A0A0M2R3R7"/>
<evidence type="ECO:0000313" key="9">
    <source>
        <dbReference type="Proteomes" id="UP000034491"/>
    </source>
</evidence>
<comment type="similarity">
    <text evidence="2 7">Belongs to the group II decarboxylase family.</text>
</comment>
<evidence type="ECO:0000256" key="7">
    <source>
        <dbReference type="RuleBase" id="RU000382"/>
    </source>
</evidence>
<proteinExistence type="inferred from homology"/>
<dbReference type="Proteomes" id="UP000034491">
    <property type="component" value="Unassembled WGS sequence"/>
</dbReference>
<dbReference type="PANTHER" id="PTHR11999:SF70">
    <property type="entry name" value="MIP05841P"/>
    <property type="match status" value="1"/>
</dbReference>
<gene>
    <name evidence="8" type="ORF">WH95_13870</name>
</gene>
<dbReference type="InterPro" id="IPR015424">
    <property type="entry name" value="PyrdxlP-dep_Trfase"/>
</dbReference>
<dbReference type="PATRIC" id="fig|1549748.8.peg.1508"/>
<dbReference type="SUPFAM" id="SSF53383">
    <property type="entry name" value="PLP-dependent transferases"/>
    <property type="match status" value="1"/>
</dbReference>
<dbReference type="PANTHER" id="PTHR11999">
    <property type="entry name" value="GROUP II PYRIDOXAL-5-PHOSPHATE DECARBOXYLASE"/>
    <property type="match status" value="1"/>
</dbReference>
<dbReference type="InterPro" id="IPR015422">
    <property type="entry name" value="PyrdxlP-dep_Trfase_small"/>
</dbReference>
<evidence type="ECO:0000256" key="2">
    <source>
        <dbReference type="ARBA" id="ARBA00009533"/>
    </source>
</evidence>
<dbReference type="EMBL" id="LANI01000020">
    <property type="protein sequence ID" value="KKJ76301.1"/>
    <property type="molecule type" value="Genomic_DNA"/>
</dbReference>
<evidence type="ECO:0000256" key="5">
    <source>
        <dbReference type="ARBA" id="ARBA00023239"/>
    </source>
</evidence>
<accession>A0A0M2R3R7</accession>
<sequence length="455" mass="49479">MKTMSRELLHNAYERSERYLAEVDNQRVFPSNSDLMAMNRFEEPFPEKGHDPNDILKQLDEVGSPATVASTGSRYFGFVVGGSLPVTVGANWMATAWDQVASSAVTSPVADKIEKVTSGWLLEVLDLPRESVVGYVTGATMATFTALAAARHKILKKKGWNVEEDGLFGAPEIKVIVSDEVHVTVLKALSMLGLGKSRVIEVPTDANGALDIRKVPVLDDSTIVCTQAGNVNSGAFDPIGEICNRAQAANAWVHVDGAFGLWARSASSKAYLAEGIEKADSWTADGHKWLNTPYDGGIVICRDEDALYGAMSVSAAYLKEKSGASQSYIPEFSKRARGIDVWAALKFLGRDGLDDLITSRCDLAQHFAKGLEAMGLNVLNHVVLNQIVVSWDSAEKTGALIKAVQEDGTCWFGPTVWKGHNAFRLSVSSWKITQRDIDLSLKAIENAMKEIQTQK</sequence>
<dbReference type="Gene3D" id="3.40.640.10">
    <property type="entry name" value="Type I PLP-dependent aspartate aminotransferase-like (Major domain)"/>
    <property type="match status" value="1"/>
</dbReference>
<dbReference type="GO" id="GO:0030170">
    <property type="term" value="F:pyridoxal phosphate binding"/>
    <property type="evidence" value="ECO:0007669"/>
    <property type="project" value="InterPro"/>
</dbReference>
<keyword evidence="9" id="KW-1185">Reference proteome</keyword>
<dbReference type="STRING" id="1549748.WH95_13870"/>
<name>A0A0M2R3R7_9PROT</name>
<evidence type="ECO:0000256" key="4">
    <source>
        <dbReference type="ARBA" id="ARBA00022898"/>
    </source>
</evidence>
<dbReference type="GO" id="GO:0019752">
    <property type="term" value="P:carboxylic acid metabolic process"/>
    <property type="evidence" value="ECO:0007669"/>
    <property type="project" value="InterPro"/>
</dbReference>
<evidence type="ECO:0000256" key="6">
    <source>
        <dbReference type="PIRSR" id="PIRSR602129-50"/>
    </source>
</evidence>